<dbReference type="Proteomes" id="UP001162640">
    <property type="component" value="Unassembled WGS sequence"/>
</dbReference>
<dbReference type="PROSITE" id="PS50191">
    <property type="entry name" value="CRAL_TRIO"/>
    <property type="match status" value="1"/>
</dbReference>
<evidence type="ECO:0000313" key="5">
    <source>
        <dbReference type="Proteomes" id="UP001162640"/>
    </source>
</evidence>
<protein>
    <submittedName>
        <fullName evidence="4">Uncharacterized protein</fullName>
    </submittedName>
</protein>
<dbReference type="SUPFAM" id="SSF52087">
    <property type="entry name" value="CRAL/TRIO domain"/>
    <property type="match status" value="1"/>
</dbReference>
<dbReference type="Pfam" id="PF00169">
    <property type="entry name" value="PH"/>
    <property type="match status" value="1"/>
</dbReference>
<dbReference type="InterPro" id="IPR001849">
    <property type="entry name" value="PH_domain"/>
</dbReference>
<feature type="domain" description="PH" evidence="2">
    <location>
        <begin position="120"/>
        <end position="218"/>
    </location>
</feature>
<proteinExistence type="predicted"/>
<dbReference type="SUPFAM" id="SSF50729">
    <property type="entry name" value="PH domain-like"/>
    <property type="match status" value="1"/>
</dbReference>
<dbReference type="SMART" id="SM00516">
    <property type="entry name" value="SEC14"/>
    <property type="match status" value="1"/>
</dbReference>
<reference evidence="5" key="1">
    <citation type="journal article" date="2023" name="Commun. Biol.">
        <title>Genome analysis of Parmales, the sister group of diatoms, reveals the evolutionary specialization of diatoms from phago-mixotrophs to photoautotrophs.</title>
        <authorList>
            <person name="Ban H."/>
            <person name="Sato S."/>
            <person name="Yoshikawa S."/>
            <person name="Yamada K."/>
            <person name="Nakamura Y."/>
            <person name="Ichinomiya M."/>
            <person name="Sato N."/>
            <person name="Blanc-Mathieu R."/>
            <person name="Endo H."/>
            <person name="Kuwata A."/>
            <person name="Ogata H."/>
        </authorList>
    </citation>
    <scope>NUCLEOTIDE SEQUENCE [LARGE SCALE GENOMIC DNA]</scope>
</reference>
<keyword evidence="1" id="KW-1133">Transmembrane helix</keyword>
<feature type="domain" description="CRAL-TRIO" evidence="3">
    <location>
        <begin position="345"/>
        <end position="492"/>
    </location>
</feature>
<dbReference type="Gene3D" id="2.30.29.30">
    <property type="entry name" value="Pleckstrin-homology domain (PH domain)/Phosphotyrosine-binding domain (PTB)"/>
    <property type="match status" value="1"/>
</dbReference>
<dbReference type="PROSITE" id="PS50003">
    <property type="entry name" value="PH_DOMAIN"/>
    <property type="match status" value="1"/>
</dbReference>
<dbReference type="CDD" id="cd00821">
    <property type="entry name" value="PH"/>
    <property type="match status" value="1"/>
</dbReference>
<dbReference type="PANTHER" id="PTHR46590:SF1">
    <property type="entry name" value="PHOSPHATIDYLINOSITOL TRANSFER PROTEIN CSR1"/>
    <property type="match status" value="1"/>
</dbReference>
<dbReference type="InterPro" id="IPR011993">
    <property type="entry name" value="PH-like_dom_sf"/>
</dbReference>
<evidence type="ECO:0000259" key="3">
    <source>
        <dbReference type="PROSITE" id="PS50191"/>
    </source>
</evidence>
<dbReference type="Gene3D" id="3.40.525.10">
    <property type="entry name" value="CRAL-TRIO lipid binding domain"/>
    <property type="match status" value="1"/>
</dbReference>
<organism evidence="4 5">
    <name type="scientific">Triparma laevis f. inornata</name>
    <dbReference type="NCBI Taxonomy" id="1714386"/>
    <lineage>
        <taxon>Eukaryota</taxon>
        <taxon>Sar</taxon>
        <taxon>Stramenopiles</taxon>
        <taxon>Ochrophyta</taxon>
        <taxon>Bolidophyceae</taxon>
        <taxon>Parmales</taxon>
        <taxon>Triparmaceae</taxon>
        <taxon>Triparma</taxon>
    </lineage>
</organism>
<evidence type="ECO:0000259" key="2">
    <source>
        <dbReference type="PROSITE" id="PS50003"/>
    </source>
</evidence>
<dbReference type="CDD" id="cd00170">
    <property type="entry name" value="SEC14"/>
    <property type="match status" value="1"/>
</dbReference>
<comment type="caution">
    <text evidence="4">The sequence shown here is derived from an EMBL/GenBank/DDBJ whole genome shotgun (WGS) entry which is preliminary data.</text>
</comment>
<feature type="transmembrane region" description="Helical" evidence="1">
    <location>
        <begin position="21"/>
        <end position="40"/>
    </location>
</feature>
<evidence type="ECO:0000256" key="1">
    <source>
        <dbReference type="SAM" id="Phobius"/>
    </source>
</evidence>
<gene>
    <name evidence="4" type="ORF">TL16_g06853</name>
</gene>
<dbReference type="InterPro" id="IPR001251">
    <property type="entry name" value="CRAL-TRIO_dom"/>
</dbReference>
<keyword evidence="1" id="KW-0472">Membrane</keyword>
<evidence type="ECO:0000313" key="4">
    <source>
        <dbReference type="EMBL" id="GMH75716.1"/>
    </source>
</evidence>
<dbReference type="InterPro" id="IPR036865">
    <property type="entry name" value="CRAL-TRIO_dom_sf"/>
</dbReference>
<keyword evidence="1" id="KW-0812">Transmembrane</keyword>
<dbReference type="InterPro" id="IPR036273">
    <property type="entry name" value="CRAL/TRIO_N_dom_sf"/>
</dbReference>
<dbReference type="SUPFAM" id="SSF46938">
    <property type="entry name" value="CRAL/TRIO N-terminal domain"/>
    <property type="match status" value="1"/>
</dbReference>
<dbReference type="InterPro" id="IPR052432">
    <property type="entry name" value="PITP/CRAL-TRIO"/>
</dbReference>
<dbReference type="Pfam" id="PF00650">
    <property type="entry name" value="CRAL_TRIO"/>
    <property type="match status" value="1"/>
</dbReference>
<dbReference type="EMBL" id="BLQM01000211">
    <property type="protein sequence ID" value="GMH75716.1"/>
    <property type="molecule type" value="Genomic_DNA"/>
</dbReference>
<dbReference type="PANTHER" id="PTHR46590">
    <property type="entry name" value="PHOSPHATIDYLINOSITOL TRANSFER PROTEIN CSR1-RELATED"/>
    <property type="match status" value="1"/>
</dbReference>
<dbReference type="SMART" id="SM00233">
    <property type="entry name" value="PH"/>
    <property type="match status" value="1"/>
</dbReference>
<sequence>MEMLTNASIAELRSWAASCPSFVGLFFLLVVLQMAAIYLLTEKDEEGTFIASPQHIPNINSHLHNVPGSSPSSALSPKKLPLSPAISSKSRPILQKLNNGKYRDSVTNMSESVGELLGTFKKMDGYLKKKSSTHSGWQRRFFVIDSAYIKYFTTSNHVGEVPLAAIDIRQMTNISISGDGAGHIFCFDLADGSRKYQLKAETPGVALAWVKNLQDRRRTLLEDARERGENVDDLLFNNFKGDKKRESEGYLHAMGDRKNSVHRKDSVSLTGKFPVTTKEENGIKQLKLQFPEIESAVLLRFFRASKFKLQGATDRIVDHIKWRQDVFPISFDRVKEDCARGKYIMMGRDKEGDLVIYLQAHEMGSHTYTTIEDHMNSVFFLLEIVTAEILDDPMDKFTIVYNRTRAEKKNRDLAWAENIGKTLANHYPERMKKAYVIPANVLFRTLWTIVKVFFDPDTAAKIRFLSGAKELQKYIDVDQLPVDLGGTLEYEFNVNHLFTYVIPGVTPGGGMRKGAGAQVVYELPAHFKGSGV</sequence>
<dbReference type="AlphaFoldDB" id="A0A9W7AQP2"/>
<accession>A0A9W7AQP2</accession>
<name>A0A9W7AQP2_9STRA</name>